<evidence type="ECO:0000256" key="7">
    <source>
        <dbReference type="ARBA" id="ARBA00022679"/>
    </source>
</evidence>
<evidence type="ECO:0000256" key="9">
    <source>
        <dbReference type="ARBA" id="ARBA00022741"/>
    </source>
</evidence>
<dbReference type="GO" id="GO:0005524">
    <property type="term" value="F:ATP binding"/>
    <property type="evidence" value="ECO:0007669"/>
    <property type="project" value="UniProtKB-KW"/>
</dbReference>
<dbReference type="FunFam" id="3.20.20.60:FF:000025">
    <property type="entry name" value="Pyruvate kinase"/>
    <property type="match status" value="1"/>
</dbReference>
<dbReference type="InterPro" id="IPR040442">
    <property type="entry name" value="Pyrv_kinase-like_dom_sf"/>
</dbReference>
<keyword evidence="13 16" id="KW-0324">Glycolysis</keyword>
<comment type="catalytic activity">
    <reaction evidence="16">
        <text>pyruvate + ATP = phosphoenolpyruvate + ADP + H(+)</text>
        <dbReference type="Rhea" id="RHEA:18157"/>
        <dbReference type="ChEBI" id="CHEBI:15361"/>
        <dbReference type="ChEBI" id="CHEBI:15378"/>
        <dbReference type="ChEBI" id="CHEBI:30616"/>
        <dbReference type="ChEBI" id="CHEBI:58702"/>
        <dbReference type="ChEBI" id="CHEBI:456216"/>
        <dbReference type="EC" id="2.7.1.40"/>
    </reaction>
</comment>
<dbReference type="Gene3D" id="3.40.1380.20">
    <property type="entry name" value="Pyruvate kinase, C-terminal domain"/>
    <property type="match status" value="1"/>
</dbReference>
<dbReference type="PRINTS" id="PR01050">
    <property type="entry name" value="PYRUVTKNASE"/>
</dbReference>
<dbReference type="Proteomes" id="UP000659388">
    <property type="component" value="Unassembled WGS sequence"/>
</dbReference>
<evidence type="ECO:0000256" key="10">
    <source>
        <dbReference type="ARBA" id="ARBA00022777"/>
    </source>
</evidence>
<dbReference type="InterPro" id="IPR015793">
    <property type="entry name" value="Pyrv_Knase_brl"/>
</dbReference>
<comment type="caution">
    <text evidence="19">The sequence shown here is derived from an EMBL/GenBank/DDBJ whole genome shotgun (WGS) entry which is preliminary data.</text>
</comment>
<dbReference type="PANTHER" id="PTHR11817">
    <property type="entry name" value="PYRUVATE KINASE"/>
    <property type="match status" value="1"/>
</dbReference>
<comment type="similarity">
    <text evidence="4 16">Belongs to the pyruvate kinase family.</text>
</comment>
<comment type="pathway">
    <text evidence="3 16">Carbohydrate degradation; glycolysis; pyruvate from D-glyceraldehyde 3-phosphate: step 5/5.</text>
</comment>
<keyword evidence="8" id="KW-0479">Metal-binding</keyword>
<keyword evidence="9" id="KW-0547">Nucleotide-binding</keyword>
<evidence type="ECO:0000259" key="17">
    <source>
        <dbReference type="Pfam" id="PF00224"/>
    </source>
</evidence>
<reference evidence="19" key="1">
    <citation type="submission" date="2021-01" db="EMBL/GenBank/DDBJ databases">
        <title>Fulvivirga kasyanovii gen. nov., sp nov., a novel member of the phylum Bacteroidetes isolated from seawater in a mussel farm.</title>
        <authorList>
            <person name="Zhao L.-H."/>
            <person name="Wang Z.-J."/>
        </authorList>
    </citation>
    <scope>NUCLEOTIDE SEQUENCE</scope>
    <source>
        <strain evidence="19">2943</strain>
    </source>
</reference>
<dbReference type="EC" id="2.7.1.40" evidence="5 15"/>
<keyword evidence="14 19" id="KW-0670">Pyruvate</keyword>
<dbReference type="RefSeq" id="WP_202245762.1">
    <property type="nucleotide sequence ID" value="NZ_JAESIY010000010.1"/>
</dbReference>
<gene>
    <name evidence="19" type="primary">pyk</name>
    <name evidence="19" type="ORF">JL102_17585</name>
</gene>
<evidence type="ECO:0000256" key="15">
    <source>
        <dbReference type="NCBIfam" id="TIGR01064"/>
    </source>
</evidence>
<feature type="domain" description="Pyruvate kinase barrel" evidence="17">
    <location>
        <begin position="8"/>
        <end position="326"/>
    </location>
</feature>
<accession>A0A937FAG3</accession>
<dbReference type="AlphaFoldDB" id="A0A937FAG3"/>
<dbReference type="InterPro" id="IPR036918">
    <property type="entry name" value="Pyrv_Knase_C_sf"/>
</dbReference>
<dbReference type="NCBIfam" id="NF004491">
    <property type="entry name" value="PRK05826.1"/>
    <property type="match status" value="1"/>
</dbReference>
<comment type="cofactor">
    <cofactor evidence="2">
        <name>K(+)</name>
        <dbReference type="ChEBI" id="CHEBI:29103"/>
    </cofactor>
</comment>
<evidence type="ECO:0000256" key="5">
    <source>
        <dbReference type="ARBA" id="ARBA00012142"/>
    </source>
</evidence>
<evidence type="ECO:0000256" key="13">
    <source>
        <dbReference type="ARBA" id="ARBA00023152"/>
    </source>
</evidence>
<keyword evidence="20" id="KW-1185">Reference proteome</keyword>
<feature type="domain" description="Pyruvate kinase C-terminal" evidence="18">
    <location>
        <begin position="361"/>
        <end position="471"/>
    </location>
</feature>
<dbReference type="Gene3D" id="2.40.33.10">
    <property type="entry name" value="PK beta-barrel domain-like"/>
    <property type="match status" value="1"/>
</dbReference>
<dbReference type="Pfam" id="PF00224">
    <property type="entry name" value="PK"/>
    <property type="match status" value="1"/>
</dbReference>
<sequence>MDQEIHFNKTKIVATVGPASNDKDMLRKLMQEGVDIFRLNFSHGTHEDHSKVIQYVRELNEELGTHVCLLQDLQGPKIRLGEVEKDAEITTGQKFIITTEEMVGTSEKASTVYQGLPDDVVPGDMILIDDGKIELKVTGKNGREVETEVIFGGKLKSRKGINMPYTKVSAPSLTEKDIADLEFGLPHDIEWVALSFVRSAEDIRDLRGRIKAAGKTSRIIAKVEKPEAIKNIDEIIEETDAVMVARGDLGVEIFMEEVPMAQKMIVEKCNKLAKPVIIATQMMESMIENPRPTRAETNDVANAVMDGADALMLSAETAAGLFPVEVIRSMVKTITSVERQADVYFKHEMPEKEDPLFLNNALILNACRLAQSTKATAIVGMTASGYTAFKLAAHRPKGNIFIFTHNRPLLNTMNLIWGVRGFYYDKAESTDHTFADIEEILKSNGYIQQGDVFITTASMPLKERGRTNTIKLNVVD</sequence>
<dbReference type="InterPro" id="IPR015813">
    <property type="entry name" value="Pyrv/PenolPyrv_kinase-like_dom"/>
</dbReference>
<evidence type="ECO:0000256" key="3">
    <source>
        <dbReference type="ARBA" id="ARBA00004997"/>
    </source>
</evidence>
<dbReference type="SUPFAM" id="SSF51621">
    <property type="entry name" value="Phosphoenolpyruvate/pyruvate domain"/>
    <property type="match status" value="1"/>
</dbReference>
<evidence type="ECO:0000259" key="18">
    <source>
        <dbReference type="Pfam" id="PF02887"/>
    </source>
</evidence>
<dbReference type="InterPro" id="IPR015795">
    <property type="entry name" value="Pyrv_Knase_C"/>
</dbReference>
<keyword evidence="12 16" id="KW-0460">Magnesium</keyword>
<evidence type="ECO:0000313" key="19">
    <source>
        <dbReference type="EMBL" id="MBL3657967.1"/>
    </source>
</evidence>
<evidence type="ECO:0000256" key="12">
    <source>
        <dbReference type="ARBA" id="ARBA00022842"/>
    </source>
</evidence>
<dbReference type="InterPro" id="IPR001697">
    <property type="entry name" value="Pyr_Knase"/>
</dbReference>
<comment type="cofactor">
    <cofactor evidence="1">
        <name>Mg(2+)</name>
        <dbReference type="ChEBI" id="CHEBI:18420"/>
    </cofactor>
</comment>
<evidence type="ECO:0000256" key="8">
    <source>
        <dbReference type="ARBA" id="ARBA00022723"/>
    </source>
</evidence>
<protein>
    <recommendedName>
        <fullName evidence="6 15">Pyruvate kinase</fullName>
        <ecNumber evidence="5 15">2.7.1.40</ecNumber>
    </recommendedName>
</protein>
<evidence type="ECO:0000313" key="20">
    <source>
        <dbReference type="Proteomes" id="UP000659388"/>
    </source>
</evidence>
<keyword evidence="11" id="KW-0067">ATP-binding</keyword>
<evidence type="ECO:0000256" key="16">
    <source>
        <dbReference type="RuleBase" id="RU000504"/>
    </source>
</evidence>
<dbReference type="NCBIfam" id="TIGR01064">
    <property type="entry name" value="pyruv_kin"/>
    <property type="match status" value="1"/>
</dbReference>
<evidence type="ECO:0000256" key="1">
    <source>
        <dbReference type="ARBA" id="ARBA00001946"/>
    </source>
</evidence>
<keyword evidence="10 16" id="KW-0418">Kinase</keyword>
<dbReference type="InterPro" id="IPR011037">
    <property type="entry name" value="Pyrv_Knase-like_insert_dom_sf"/>
</dbReference>
<evidence type="ECO:0000256" key="6">
    <source>
        <dbReference type="ARBA" id="ARBA00018587"/>
    </source>
</evidence>
<evidence type="ECO:0000256" key="4">
    <source>
        <dbReference type="ARBA" id="ARBA00008663"/>
    </source>
</evidence>
<keyword evidence="7 16" id="KW-0808">Transferase</keyword>
<dbReference type="InterPro" id="IPR015806">
    <property type="entry name" value="Pyrv_Knase_insert_dom_sf"/>
</dbReference>
<dbReference type="FunFam" id="2.40.33.10:FF:000001">
    <property type="entry name" value="Pyruvate kinase"/>
    <property type="match status" value="1"/>
</dbReference>
<dbReference type="EMBL" id="JAESIY010000010">
    <property type="protein sequence ID" value="MBL3657967.1"/>
    <property type="molecule type" value="Genomic_DNA"/>
</dbReference>
<name>A0A937FAG3_9BACT</name>
<proteinExistence type="inferred from homology"/>
<dbReference type="GO" id="GO:0030955">
    <property type="term" value="F:potassium ion binding"/>
    <property type="evidence" value="ECO:0007669"/>
    <property type="project" value="UniProtKB-UniRule"/>
</dbReference>
<evidence type="ECO:0000256" key="11">
    <source>
        <dbReference type="ARBA" id="ARBA00022840"/>
    </source>
</evidence>
<dbReference type="SUPFAM" id="SSF52935">
    <property type="entry name" value="PK C-terminal domain-like"/>
    <property type="match status" value="1"/>
</dbReference>
<evidence type="ECO:0000256" key="14">
    <source>
        <dbReference type="ARBA" id="ARBA00023317"/>
    </source>
</evidence>
<organism evidence="19 20">
    <name type="scientific">Fulvivirga sediminis</name>
    <dbReference type="NCBI Taxonomy" id="2803949"/>
    <lineage>
        <taxon>Bacteria</taxon>
        <taxon>Pseudomonadati</taxon>
        <taxon>Bacteroidota</taxon>
        <taxon>Cytophagia</taxon>
        <taxon>Cytophagales</taxon>
        <taxon>Fulvivirgaceae</taxon>
        <taxon>Fulvivirga</taxon>
    </lineage>
</organism>
<dbReference type="NCBIfam" id="NF004978">
    <property type="entry name" value="PRK06354.1"/>
    <property type="match status" value="1"/>
</dbReference>
<dbReference type="GO" id="GO:0016301">
    <property type="term" value="F:kinase activity"/>
    <property type="evidence" value="ECO:0007669"/>
    <property type="project" value="UniProtKB-KW"/>
</dbReference>
<dbReference type="GO" id="GO:0004743">
    <property type="term" value="F:pyruvate kinase activity"/>
    <property type="evidence" value="ECO:0007669"/>
    <property type="project" value="UniProtKB-UniRule"/>
</dbReference>
<dbReference type="Pfam" id="PF02887">
    <property type="entry name" value="PK_C"/>
    <property type="match status" value="1"/>
</dbReference>
<dbReference type="Gene3D" id="3.20.20.60">
    <property type="entry name" value="Phosphoenolpyruvate-binding domains"/>
    <property type="match status" value="1"/>
</dbReference>
<dbReference type="GO" id="GO:0000287">
    <property type="term" value="F:magnesium ion binding"/>
    <property type="evidence" value="ECO:0007669"/>
    <property type="project" value="UniProtKB-UniRule"/>
</dbReference>
<evidence type="ECO:0000256" key="2">
    <source>
        <dbReference type="ARBA" id="ARBA00001958"/>
    </source>
</evidence>
<dbReference type="SUPFAM" id="SSF50800">
    <property type="entry name" value="PK beta-barrel domain-like"/>
    <property type="match status" value="1"/>
</dbReference>